<evidence type="ECO:0000313" key="3">
    <source>
        <dbReference type="EMBL" id="KAH7440996.1"/>
    </source>
</evidence>
<protein>
    <recommendedName>
        <fullName evidence="2">Peptidase C14 caspase domain-containing protein</fullName>
    </recommendedName>
</protein>
<dbReference type="PANTHER" id="PTHR48104:SF30">
    <property type="entry name" value="METACASPASE-1"/>
    <property type="match status" value="1"/>
</dbReference>
<dbReference type="AlphaFoldDB" id="A0A8T2V4L3"/>
<dbReference type="PANTHER" id="PTHR48104">
    <property type="entry name" value="METACASPASE-4"/>
    <property type="match status" value="1"/>
</dbReference>
<dbReference type="OrthoDB" id="3223806at2759"/>
<dbReference type="OMA" id="CNDRFVN"/>
<evidence type="ECO:0000259" key="2">
    <source>
        <dbReference type="Pfam" id="PF00656"/>
    </source>
</evidence>
<dbReference type="InterPro" id="IPR029030">
    <property type="entry name" value="Caspase-like_dom_sf"/>
</dbReference>
<reference evidence="3" key="1">
    <citation type="submission" date="2021-08" db="EMBL/GenBank/DDBJ databases">
        <title>WGS assembly of Ceratopteris richardii.</title>
        <authorList>
            <person name="Marchant D.B."/>
            <person name="Chen G."/>
            <person name="Jenkins J."/>
            <person name="Shu S."/>
            <person name="Leebens-Mack J."/>
            <person name="Grimwood J."/>
            <person name="Schmutz J."/>
            <person name="Soltis P."/>
            <person name="Soltis D."/>
            <person name="Chen Z.-H."/>
        </authorList>
    </citation>
    <scope>NUCLEOTIDE SEQUENCE</scope>
    <source>
        <strain evidence="3">Whitten #5841</strain>
        <tissue evidence="3">Leaf</tissue>
    </source>
</reference>
<accession>A0A8T2V4L3</accession>
<evidence type="ECO:0000256" key="1">
    <source>
        <dbReference type="ARBA" id="ARBA00009005"/>
    </source>
</evidence>
<comment type="caution">
    <text evidence="3">The sequence shown here is derived from an EMBL/GenBank/DDBJ whole genome shotgun (WGS) entry which is preliminary data.</text>
</comment>
<dbReference type="Proteomes" id="UP000825935">
    <property type="component" value="Chromosome 3"/>
</dbReference>
<name>A0A8T2V4L3_CERRI</name>
<dbReference type="Pfam" id="PF00656">
    <property type="entry name" value="Peptidase_C14"/>
    <property type="match status" value="1"/>
</dbReference>
<evidence type="ECO:0000313" key="4">
    <source>
        <dbReference type="Proteomes" id="UP000825935"/>
    </source>
</evidence>
<keyword evidence="4" id="KW-1185">Reference proteome</keyword>
<dbReference type="EMBL" id="CM035408">
    <property type="protein sequence ID" value="KAH7440996.1"/>
    <property type="molecule type" value="Genomic_DNA"/>
</dbReference>
<dbReference type="InterPro" id="IPR050452">
    <property type="entry name" value="Metacaspase"/>
</dbReference>
<organism evidence="3 4">
    <name type="scientific">Ceratopteris richardii</name>
    <name type="common">Triangle waterfern</name>
    <dbReference type="NCBI Taxonomy" id="49495"/>
    <lineage>
        <taxon>Eukaryota</taxon>
        <taxon>Viridiplantae</taxon>
        <taxon>Streptophyta</taxon>
        <taxon>Embryophyta</taxon>
        <taxon>Tracheophyta</taxon>
        <taxon>Polypodiopsida</taxon>
        <taxon>Polypodiidae</taxon>
        <taxon>Polypodiales</taxon>
        <taxon>Pteridineae</taxon>
        <taxon>Pteridaceae</taxon>
        <taxon>Parkerioideae</taxon>
        <taxon>Ceratopteris</taxon>
    </lineage>
</organism>
<dbReference type="GO" id="GO:0005737">
    <property type="term" value="C:cytoplasm"/>
    <property type="evidence" value="ECO:0007669"/>
    <property type="project" value="TreeGrafter"/>
</dbReference>
<comment type="similarity">
    <text evidence="1">Belongs to the peptidase C14B family.</text>
</comment>
<proteinExistence type="inferred from homology"/>
<feature type="domain" description="Peptidase C14 caspase" evidence="2">
    <location>
        <begin position="3"/>
        <end position="366"/>
    </location>
</feature>
<sequence>MAKRALLVGCNYPGTEAELRGCVTDVMRMYDLLTQRFGFEGQDIMIMVDTDDSCLQPTGANIKWALNRLVATSEDGDVLFFLYSGHGTRLPAQIGDDDETGYDECIVPCDMNLISDDDFQAIVNKLSSGVALTIVSDSCHSGGLIEAATEQIGDSYNPQGEPEVDPFQFGEVDSVEAGHEEIENYDDESGGTKEVCTGEDVLKVKSKALPLGTFMDILRYRIGNRDVEVGSIRHTLYDTFKEDSSSKVRSFMQERSVAHEEESQFLQAEQGEIDDGDAYAQPEETYGEAKRVTDMAVLVSGCQSHQTSSDVRPSSDPAYGALCNAIQTVLASVEPNQPISNRYLVTEVRLLLASQGFTQQPGLYCTDENAEAPFIC</sequence>
<dbReference type="SUPFAM" id="SSF52129">
    <property type="entry name" value="Caspase-like"/>
    <property type="match status" value="1"/>
</dbReference>
<dbReference type="GO" id="GO:0006508">
    <property type="term" value="P:proteolysis"/>
    <property type="evidence" value="ECO:0007669"/>
    <property type="project" value="InterPro"/>
</dbReference>
<dbReference type="InterPro" id="IPR011600">
    <property type="entry name" value="Pept_C14_caspase"/>
</dbReference>
<dbReference type="GO" id="GO:0004197">
    <property type="term" value="F:cysteine-type endopeptidase activity"/>
    <property type="evidence" value="ECO:0007669"/>
    <property type="project" value="InterPro"/>
</dbReference>
<dbReference type="Gene3D" id="3.40.50.12660">
    <property type="match status" value="2"/>
</dbReference>
<gene>
    <name evidence="3" type="ORF">KP509_03G020100</name>
</gene>